<evidence type="ECO:0000256" key="3">
    <source>
        <dbReference type="RuleBase" id="RU003457"/>
    </source>
</evidence>
<comment type="similarity">
    <text evidence="1 3">Belongs to the pirin family.</text>
</comment>
<reference evidence="6 7" key="1">
    <citation type="journal article" date="2017" name="Front. Microbiol.">
        <title>Genomics reveals a unique clone of Burkholderia cenocepacia harbouring an actively excising novel genomic island.</title>
        <authorList>
            <person name="Patil P."/>
            <person name="Mali S."/>
            <person name="Midha S."/>
            <person name="Gautam V."/>
            <person name="Dash L."/>
            <person name="Kumar S."/>
            <person name="Shastri J."/>
            <person name="Singhal L."/>
            <person name="Patil P.B."/>
        </authorList>
    </citation>
    <scope>NUCLEOTIDE SEQUENCE [LARGE SCALE GENOMIC DNA]</scope>
    <source>
        <strain evidence="6 7">BC-19</strain>
    </source>
</reference>
<dbReference type="PANTHER" id="PTHR13903:SF8">
    <property type="entry name" value="PIRIN"/>
    <property type="match status" value="1"/>
</dbReference>
<feature type="binding site" evidence="2">
    <location>
        <position position="101"/>
    </location>
    <ligand>
        <name>Fe cation</name>
        <dbReference type="ChEBI" id="CHEBI:24875"/>
    </ligand>
</feature>
<comment type="caution">
    <text evidence="6">The sequence shown here is derived from an EMBL/GenBank/DDBJ whole genome shotgun (WGS) entry which is preliminary data.</text>
</comment>
<gene>
    <name evidence="6" type="ORF">UE95_023640</name>
</gene>
<evidence type="ECO:0000256" key="2">
    <source>
        <dbReference type="PIRSR" id="PIRSR006232-1"/>
    </source>
</evidence>
<comment type="cofactor">
    <cofactor evidence="2">
        <name>Fe cation</name>
        <dbReference type="ChEBI" id="CHEBI:24875"/>
    </cofactor>
    <text evidence="2">Binds 1 Fe cation per subunit.</text>
</comment>
<dbReference type="RefSeq" id="WP_080323512.1">
    <property type="nucleotide sequence ID" value="NZ_JYMX02000020.1"/>
</dbReference>
<dbReference type="InterPro" id="IPR012093">
    <property type="entry name" value="Pirin"/>
</dbReference>
<evidence type="ECO:0000256" key="1">
    <source>
        <dbReference type="ARBA" id="ARBA00008416"/>
    </source>
</evidence>
<dbReference type="AlphaFoldDB" id="A0ABD4UJD3"/>
<feature type="binding site" evidence="2">
    <location>
        <position position="54"/>
    </location>
    <ligand>
        <name>Fe cation</name>
        <dbReference type="ChEBI" id="CHEBI:24875"/>
    </ligand>
</feature>
<evidence type="ECO:0000313" key="6">
    <source>
        <dbReference type="EMBL" id="MCW3714281.1"/>
    </source>
</evidence>
<evidence type="ECO:0000313" key="7">
    <source>
        <dbReference type="Proteomes" id="UP000191686"/>
    </source>
</evidence>
<keyword evidence="2" id="KW-0408">Iron</keyword>
<dbReference type="SUPFAM" id="SSF51182">
    <property type="entry name" value="RmlC-like cupins"/>
    <property type="match status" value="1"/>
</dbReference>
<feature type="binding site" evidence="2">
    <location>
        <position position="52"/>
    </location>
    <ligand>
        <name>Fe cation</name>
        <dbReference type="ChEBI" id="CHEBI:24875"/>
    </ligand>
</feature>
<dbReference type="Proteomes" id="UP000191686">
    <property type="component" value="Unassembled WGS sequence"/>
</dbReference>
<proteinExistence type="inferred from homology"/>
<dbReference type="PIRSF" id="PIRSF006232">
    <property type="entry name" value="Pirin"/>
    <property type="match status" value="1"/>
</dbReference>
<protein>
    <submittedName>
        <fullName evidence="6">Pirin family protein</fullName>
    </submittedName>
</protein>
<dbReference type="Pfam" id="PF05726">
    <property type="entry name" value="Pirin_C"/>
    <property type="match status" value="1"/>
</dbReference>
<dbReference type="InterPro" id="IPR003829">
    <property type="entry name" value="Pirin_N_dom"/>
</dbReference>
<evidence type="ECO:0000259" key="4">
    <source>
        <dbReference type="Pfam" id="PF02678"/>
    </source>
</evidence>
<organism evidence="6 7">
    <name type="scientific">Burkholderia cenocepacia</name>
    <dbReference type="NCBI Taxonomy" id="95486"/>
    <lineage>
        <taxon>Bacteria</taxon>
        <taxon>Pseudomonadati</taxon>
        <taxon>Pseudomonadota</taxon>
        <taxon>Betaproteobacteria</taxon>
        <taxon>Burkholderiales</taxon>
        <taxon>Burkholderiaceae</taxon>
        <taxon>Burkholderia</taxon>
        <taxon>Burkholderia cepacia complex</taxon>
    </lineage>
</organism>
<reference evidence="6 7" key="2">
    <citation type="journal article" date="2017" name="Front. Microbiol.">
        <title>Genomics Reveals a Unique Clone of Burkholderia cenocepacia Harboring an Actively Excising Novel Genomic Island.</title>
        <authorList>
            <person name="Patil P.P."/>
            <person name="Mali S."/>
            <person name="Midha S."/>
            <person name="Gautam V."/>
            <person name="Dash L."/>
            <person name="Kumar S."/>
            <person name="Shastri J."/>
            <person name="Singhal L."/>
            <person name="Patil P.B."/>
        </authorList>
    </citation>
    <scope>NUCLEOTIDE SEQUENCE [LARGE SCALE GENOMIC DNA]</scope>
    <source>
        <strain evidence="6 7">BC-19</strain>
    </source>
</reference>
<dbReference type="Gene3D" id="2.60.120.10">
    <property type="entry name" value="Jelly Rolls"/>
    <property type="match status" value="2"/>
</dbReference>
<name>A0ABD4UJD3_9BURK</name>
<dbReference type="InterPro" id="IPR014710">
    <property type="entry name" value="RmlC-like_jellyroll"/>
</dbReference>
<dbReference type="InterPro" id="IPR011051">
    <property type="entry name" value="RmlC_Cupin_sf"/>
</dbReference>
<keyword evidence="2" id="KW-0479">Metal-binding</keyword>
<dbReference type="CDD" id="cd02247">
    <property type="entry name" value="cupin_pirin_C"/>
    <property type="match status" value="1"/>
</dbReference>
<feature type="binding site" evidence="2">
    <location>
        <position position="99"/>
    </location>
    <ligand>
        <name>Fe cation</name>
        <dbReference type="ChEBI" id="CHEBI:24875"/>
    </ligand>
</feature>
<dbReference type="Pfam" id="PF02678">
    <property type="entry name" value="Pirin"/>
    <property type="match status" value="1"/>
</dbReference>
<evidence type="ECO:0000259" key="5">
    <source>
        <dbReference type="Pfam" id="PF05726"/>
    </source>
</evidence>
<dbReference type="InterPro" id="IPR008778">
    <property type="entry name" value="Pirin_C_dom"/>
</dbReference>
<dbReference type="EMBL" id="JYMX02000020">
    <property type="protein sequence ID" value="MCW3714281.1"/>
    <property type="molecule type" value="Genomic_DNA"/>
</dbReference>
<accession>A0ABD4UJD3</accession>
<sequence length="279" mass="30118">METVFRLVRRSIMTRESHFHAEVLRGRQDTAPIDPFLGVDHARISAPTFPPHPHAGFSAVSYVFPDSPTGILNRDSLGTRNLIEPGGLHWTTAGRGIIHEEVPAEPGKTCNMLQIFVNLATLDQQMHPFTLSVRPQSVPVACLAGARVRIPLGRLGGSASPMSPPTDVSLFDITLDAGAQLTLPILAGNSAFLLPILGVTEIAGMAFEQGAIDIPVFVAHPFEREISLSAPLGPARVVMFSGKPLHQEVYWHGSIAMASTQMRDAAVIAFERGEFGTLY</sequence>
<feature type="domain" description="Pirin C-terminal" evidence="5">
    <location>
        <begin position="171"/>
        <end position="276"/>
    </location>
</feature>
<feature type="domain" description="Pirin N-terminal" evidence="4">
    <location>
        <begin position="44"/>
        <end position="117"/>
    </location>
</feature>
<dbReference type="PANTHER" id="PTHR13903">
    <property type="entry name" value="PIRIN-RELATED"/>
    <property type="match status" value="1"/>
</dbReference>